<sequence length="203" mass="21922">MVRAVLAFVRAPQAGRVKTRLAATLGAEGALRVYRRLAEHTVREARAVDAELRIHFTPAAQEQEVRAWLGDGPRYLAQAGGDLGARMEAAFRAAFRDGAERVVIVGSDLPDLSAALLRRAFGALDEHLAVLGPARDGGYYLLGVRMMIPGVFDDVPWSTDAVLARTLERMRAAGVEPALLPTLADVDEAQDLPAGWAEWAVAR</sequence>
<dbReference type="Gene3D" id="3.90.550.10">
    <property type="entry name" value="Spore Coat Polysaccharide Biosynthesis Protein SpsA, Chain A"/>
    <property type="match status" value="1"/>
</dbReference>
<dbReference type="InterPro" id="IPR018641">
    <property type="entry name" value="Trfase_1_rSAM/seldom-assoc"/>
</dbReference>
<dbReference type="EMBL" id="CADCTW010000014">
    <property type="protein sequence ID" value="CAA9297977.1"/>
    <property type="molecule type" value="Genomic_DNA"/>
</dbReference>
<dbReference type="NCBIfam" id="TIGR04282">
    <property type="entry name" value="glyco_like_cofC"/>
    <property type="match status" value="1"/>
</dbReference>
<dbReference type="PANTHER" id="PTHR36529">
    <property type="entry name" value="SLL1095 PROTEIN"/>
    <property type="match status" value="1"/>
</dbReference>
<name>A0A6J4K8Z7_9BACT</name>
<dbReference type="PANTHER" id="PTHR36529:SF1">
    <property type="entry name" value="GLYCOSYLTRANSFERASE"/>
    <property type="match status" value="1"/>
</dbReference>
<dbReference type="InterPro" id="IPR029044">
    <property type="entry name" value="Nucleotide-diphossugar_trans"/>
</dbReference>
<organism evidence="1">
    <name type="scientific">uncultured Gemmatimonadota bacterium</name>
    <dbReference type="NCBI Taxonomy" id="203437"/>
    <lineage>
        <taxon>Bacteria</taxon>
        <taxon>Pseudomonadati</taxon>
        <taxon>Gemmatimonadota</taxon>
        <taxon>environmental samples</taxon>
    </lineage>
</organism>
<proteinExistence type="predicted"/>
<dbReference type="Pfam" id="PF09837">
    <property type="entry name" value="DUF2064"/>
    <property type="match status" value="1"/>
</dbReference>
<gene>
    <name evidence="1" type="ORF">AVDCRST_MAG68-155</name>
</gene>
<accession>A0A6J4K8Z7</accession>
<dbReference type="AlphaFoldDB" id="A0A6J4K8Z7"/>
<evidence type="ECO:0000313" key="1">
    <source>
        <dbReference type="EMBL" id="CAA9297977.1"/>
    </source>
</evidence>
<reference evidence="1" key="1">
    <citation type="submission" date="2020-02" db="EMBL/GenBank/DDBJ databases">
        <authorList>
            <person name="Meier V. D."/>
        </authorList>
    </citation>
    <scope>NUCLEOTIDE SEQUENCE</scope>
    <source>
        <strain evidence="1">AVDCRST_MAG68</strain>
    </source>
</reference>
<dbReference type="SUPFAM" id="SSF53448">
    <property type="entry name" value="Nucleotide-diphospho-sugar transferases"/>
    <property type="match status" value="1"/>
</dbReference>
<evidence type="ECO:0008006" key="2">
    <source>
        <dbReference type="Google" id="ProtNLM"/>
    </source>
</evidence>
<protein>
    <recommendedName>
        <fullName evidence="2">Glycosyltransferase</fullName>
    </recommendedName>
</protein>